<name>A0ABQ8ACI2_BRANA</name>
<protein>
    <submittedName>
        <fullName evidence="1">Uncharacterized protein</fullName>
    </submittedName>
</protein>
<accession>A0ABQ8ACI2</accession>
<gene>
    <name evidence="1" type="ORF">HID58_052650</name>
</gene>
<dbReference type="EMBL" id="JAGKQM010000013">
    <property type="protein sequence ID" value="KAH0890221.1"/>
    <property type="molecule type" value="Genomic_DNA"/>
</dbReference>
<reference evidence="1 2" key="1">
    <citation type="submission" date="2021-05" db="EMBL/GenBank/DDBJ databases">
        <title>Genome Assembly of Synthetic Allotetraploid Brassica napus Reveals Homoeologous Exchanges between Subgenomes.</title>
        <authorList>
            <person name="Davis J.T."/>
        </authorList>
    </citation>
    <scope>NUCLEOTIDE SEQUENCE [LARGE SCALE GENOMIC DNA]</scope>
    <source>
        <strain evidence="2">cv. Da-Ae</strain>
        <tissue evidence="1">Seedling</tissue>
    </source>
</reference>
<keyword evidence="2" id="KW-1185">Reference proteome</keyword>
<sequence>MLSEITQPLKDIDVITSESDYSDEMDVFTPNADESGNKTTGWRKPDLGHRYLMNCLYSMRLCLWENHFNLTDKIKVSSLTCFVVATDHVLGGVSEPAIQRGQFLDFQIGSGSGNANIDGGNGQQERSQ</sequence>
<organism evidence="1 2">
    <name type="scientific">Brassica napus</name>
    <name type="common">Rape</name>
    <dbReference type="NCBI Taxonomy" id="3708"/>
    <lineage>
        <taxon>Eukaryota</taxon>
        <taxon>Viridiplantae</taxon>
        <taxon>Streptophyta</taxon>
        <taxon>Embryophyta</taxon>
        <taxon>Tracheophyta</taxon>
        <taxon>Spermatophyta</taxon>
        <taxon>Magnoliopsida</taxon>
        <taxon>eudicotyledons</taxon>
        <taxon>Gunneridae</taxon>
        <taxon>Pentapetalae</taxon>
        <taxon>rosids</taxon>
        <taxon>malvids</taxon>
        <taxon>Brassicales</taxon>
        <taxon>Brassicaceae</taxon>
        <taxon>Brassiceae</taxon>
        <taxon>Brassica</taxon>
    </lineage>
</organism>
<evidence type="ECO:0000313" key="2">
    <source>
        <dbReference type="Proteomes" id="UP000824890"/>
    </source>
</evidence>
<proteinExistence type="predicted"/>
<dbReference type="Proteomes" id="UP000824890">
    <property type="component" value="Unassembled WGS sequence"/>
</dbReference>
<evidence type="ECO:0000313" key="1">
    <source>
        <dbReference type="EMBL" id="KAH0890221.1"/>
    </source>
</evidence>
<comment type="caution">
    <text evidence="1">The sequence shown here is derived from an EMBL/GenBank/DDBJ whole genome shotgun (WGS) entry which is preliminary data.</text>
</comment>